<evidence type="ECO:0000313" key="2">
    <source>
        <dbReference type="Proteomes" id="UP000325440"/>
    </source>
</evidence>
<sequence length="138" mass="16948">MTIRISTEWRKKQKYKKKLNRIALKTSIAKVYQEKLMLKLKNIQERSNFNETFLCFTFYVTRSRTNSKTITEEVLRAMKVLLEPNEDNKIQRKAKRVIRLNKRLHSHWKKKKKRTQIIENNRNRHLKKQMKKNEEIAY</sequence>
<dbReference type="Proteomes" id="UP000325440">
    <property type="component" value="Unassembled WGS sequence"/>
</dbReference>
<reference evidence="1 2" key="1">
    <citation type="submission" date="2019-08" db="EMBL/GenBank/DDBJ databases">
        <authorList>
            <person name="Alioto T."/>
            <person name="Alioto T."/>
            <person name="Gomez Garrido J."/>
        </authorList>
    </citation>
    <scope>NUCLEOTIDE SEQUENCE [LARGE SCALE GENOMIC DNA]</scope>
</reference>
<protein>
    <submittedName>
        <fullName evidence="1">Uncharacterized protein</fullName>
    </submittedName>
</protein>
<gene>
    <name evidence="1" type="ORF">CINCED_3A023839</name>
</gene>
<dbReference type="AlphaFoldDB" id="A0A5E4MEC1"/>
<keyword evidence="2" id="KW-1185">Reference proteome</keyword>
<dbReference type="OrthoDB" id="6628131at2759"/>
<name>A0A5E4MEC1_9HEMI</name>
<accession>A0A5E4MEC1</accession>
<proteinExistence type="predicted"/>
<evidence type="ECO:0000313" key="1">
    <source>
        <dbReference type="EMBL" id="VVC29819.1"/>
    </source>
</evidence>
<dbReference type="EMBL" id="CABPRJ010000499">
    <property type="protein sequence ID" value="VVC29819.1"/>
    <property type="molecule type" value="Genomic_DNA"/>
</dbReference>
<organism evidence="1 2">
    <name type="scientific">Cinara cedri</name>
    <dbReference type="NCBI Taxonomy" id="506608"/>
    <lineage>
        <taxon>Eukaryota</taxon>
        <taxon>Metazoa</taxon>
        <taxon>Ecdysozoa</taxon>
        <taxon>Arthropoda</taxon>
        <taxon>Hexapoda</taxon>
        <taxon>Insecta</taxon>
        <taxon>Pterygota</taxon>
        <taxon>Neoptera</taxon>
        <taxon>Paraneoptera</taxon>
        <taxon>Hemiptera</taxon>
        <taxon>Sternorrhyncha</taxon>
        <taxon>Aphidomorpha</taxon>
        <taxon>Aphidoidea</taxon>
        <taxon>Aphididae</taxon>
        <taxon>Lachninae</taxon>
        <taxon>Cinara</taxon>
    </lineage>
</organism>